<evidence type="ECO:0000256" key="5">
    <source>
        <dbReference type="ARBA" id="ARBA00022741"/>
    </source>
</evidence>
<evidence type="ECO:0000256" key="10">
    <source>
        <dbReference type="PROSITE-ProRule" id="PRU01049"/>
    </source>
</evidence>
<dbReference type="RefSeq" id="WP_123779411.1">
    <property type="nucleotide sequence ID" value="NZ_RKMG01000005.1"/>
</dbReference>
<dbReference type="OrthoDB" id="9805918at2"/>
<keyword evidence="4 11" id="KW-0677">Repeat</keyword>
<evidence type="ECO:0000256" key="11">
    <source>
        <dbReference type="RuleBase" id="RU004481"/>
    </source>
</evidence>
<dbReference type="CDD" id="cd01895">
    <property type="entry name" value="EngA2"/>
    <property type="match status" value="1"/>
</dbReference>
<dbReference type="Gene3D" id="3.40.50.300">
    <property type="entry name" value="P-loop containing nucleotide triphosphate hydrolases"/>
    <property type="match status" value="2"/>
</dbReference>
<evidence type="ECO:0000256" key="7">
    <source>
        <dbReference type="ARBA" id="ARBA00032345"/>
    </source>
</evidence>
<evidence type="ECO:0000256" key="4">
    <source>
        <dbReference type="ARBA" id="ARBA00022737"/>
    </source>
</evidence>
<dbReference type="InterPro" id="IPR027417">
    <property type="entry name" value="P-loop_NTPase"/>
</dbReference>
<dbReference type="InterPro" id="IPR006073">
    <property type="entry name" value="GTP-bd"/>
</dbReference>
<comment type="function">
    <text evidence="8 9 11">GTPase that plays an essential role in the late steps of ribosome biogenesis.</text>
</comment>
<dbReference type="GO" id="GO:0005525">
    <property type="term" value="F:GTP binding"/>
    <property type="evidence" value="ECO:0007669"/>
    <property type="project" value="UniProtKB-UniRule"/>
</dbReference>
<dbReference type="AlphaFoldDB" id="A0A3N4GL00"/>
<dbReference type="Gene3D" id="3.30.300.20">
    <property type="match status" value="1"/>
</dbReference>
<dbReference type="GO" id="GO:0043022">
    <property type="term" value="F:ribosome binding"/>
    <property type="evidence" value="ECO:0007669"/>
    <property type="project" value="TreeGrafter"/>
</dbReference>
<comment type="caution">
    <text evidence="13">The sequence shown here is derived from an EMBL/GenBank/DDBJ whole genome shotgun (WGS) entry which is preliminary data.</text>
</comment>
<dbReference type="GO" id="GO:0042254">
    <property type="term" value="P:ribosome biogenesis"/>
    <property type="evidence" value="ECO:0007669"/>
    <property type="project" value="UniProtKB-KW"/>
</dbReference>
<feature type="binding site" evidence="9">
    <location>
        <begin position="119"/>
        <end position="122"/>
    </location>
    <ligand>
        <name>GTP</name>
        <dbReference type="ChEBI" id="CHEBI:37565"/>
        <label>1</label>
    </ligand>
</feature>
<keyword evidence="14" id="KW-1185">Reference proteome</keyword>
<dbReference type="FunFam" id="3.30.300.20:FF:000004">
    <property type="entry name" value="GTPase Der"/>
    <property type="match status" value="1"/>
</dbReference>
<protein>
    <recommendedName>
        <fullName evidence="2 9">GTPase Der</fullName>
    </recommendedName>
    <alternativeName>
        <fullName evidence="7 9">GTP-binding protein EngA</fullName>
    </alternativeName>
</protein>
<dbReference type="NCBIfam" id="TIGR00231">
    <property type="entry name" value="small_GTP"/>
    <property type="match status" value="2"/>
</dbReference>
<evidence type="ECO:0000313" key="13">
    <source>
        <dbReference type="EMBL" id="RPA61266.1"/>
    </source>
</evidence>
<dbReference type="EMBL" id="RKMG01000005">
    <property type="protein sequence ID" value="RPA61266.1"/>
    <property type="molecule type" value="Genomic_DNA"/>
</dbReference>
<dbReference type="FunFam" id="3.40.50.300:FF:000057">
    <property type="entry name" value="GTPase Der"/>
    <property type="match status" value="1"/>
</dbReference>
<comment type="similarity">
    <text evidence="1 9 10 11">Belongs to the TRAFAC class TrmE-Era-EngA-EngB-Septin-like GTPase superfamily. EngA (Der) GTPase family.</text>
</comment>
<feature type="domain" description="EngA-type G" evidence="12">
    <location>
        <begin position="176"/>
        <end position="351"/>
    </location>
</feature>
<feature type="binding site" evidence="9">
    <location>
        <begin position="182"/>
        <end position="189"/>
    </location>
    <ligand>
        <name>GTP</name>
        <dbReference type="ChEBI" id="CHEBI:37565"/>
        <label>2</label>
    </ligand>
</feature>
<dbReference type="InterPro" id="IPR016484">
    <property type="entry name" value="GTPase_Der"/>
</dbReference>
<dbReference type="Proteomes" id="UP000273977">
    <property type="component" value="Unassembled WGS sequence"/>
</dbReference>
<keyword evidence="3 9" id="KW-0690">Ribosome biogenesis</keyword>
<dbReference type="InterPro" id="IPR015946">
    <property type="entry name" value="KH_dom-like_a/b"/>
</dbReference>
<comment type="subunit">
    <text evidence="9">Associates with the 50S ribosomal subunit.</text>
</comment>
<dbReference type="Pfam" id="PF14714">
    <property type="entry name" value="KH_dom-like"/>
    <property type="match status" value="1"/>
</dbReference>
<dbReference type="HAMAP" id="MF_00195">
    <property type="entry name" value="GTPase_Der"/>
    <property type="match status" value="1"/>
</dbReference>
<sequence length="436" mass="49061">MSNLTIAIVGRPNVGKSTIFNRVVGDRISIVQDEPGVTRDRIYAQGEWLGKQLNVIDTGGIEFNDQDFMTQIRLQAEIAMEEADVIIMMTNVRDGVTKTDSQIASMLRKTDKPVVLAVNKVDNPEQRAEIYDFYSLGLGDPFPISGSHGLGIGDILEEVFKLAPDDISNEEDDDTISFALIGRPNVGKSSMVNAILGENRVIVSNVAGTTRDAIDTSFEEDGQVFKIIDTAGIRKRGKVYEATEKYSVMRAMRAIERAQVCLVVLNAEEGIRDQDKTIAGYAHEAGRGIIIVVNKWDTLEKDNHTMKKFTDDIRREFQFIEYAPILFVSAETKQRLTQLPEIIAHVHGNFNRRIQSSLLNEVLVEAIRVNPAPSDKGRKLRIYYLTQVKTAPPTFVAFVNDEELMHFSYERFLSNQIRKSFDFLGTPIQIITRNRK</sequence>
<dbReference type="InterPro" id="IPR005225">
    <property type="entry name" value="Small_GTP-bd"/>
</dbReference>
<dbReference type="PROSITE" id="PS51712">
    <property type="entry name" value="G_ENGA"/>
    <property type="match status" value="2"/>
</dbReference>
<evidence type="ECO:0000256" key="1">
    <source>
        <dbReference type="ARBA" id="ARBA00008279"/>
    </source>
</evidence>
<evidence type="ECO:0000256" key="8">
    <source>
        <dbReference type="ARBA" id="ARBA00053470"/>
    </source>
</evidence>
<dbReference type="PANTHER" id="PTHR43834">
    <property type="entry name" value="GTPASE DER"/>
    <property type="match status" value="1"/>
</dbReference>
<evidence type="ECO:0000259" key="12">
    <source>
        <dbReference type="PROSITE" id="PS51712"/>
    </source>
</evidence>
<dbReference type="InterPro" id="IPR032859">
    <property type="entry name" value="KH_dom-like"/>
</dbReference>
<evidence type="ECO:0000256" key="2">
    <source>
        <dbReference type="ARBA" id="ARBA00020953"/>
    </source>
</evidence>
<accession>A0A3N4GL00</accession>
<proteinExistence type="inferred from homology"/>
<reference evidence="13 14" key="1">
    <citation type="submission" date="2018-11" db="EMBL/GenBank/DDBJ databases">
        <title>Aerococcus sp. SJQ22, whole genome shotgun sequence.</title>
        <authorList>
            <person name="Sun L."/>
            <person name="Gao X."/>
            <person name="Chen W."/>
            <person name="Huang K."/>
        </authorList>
    </citation>
    <scope>NUCLEOTIDE SEQUENCE [LARGE SCALE GENOMIC DNA]</scope>
    <source>
        <strain evidence="13 14">SJQ22</strain>
    </source>
</reference>
<organism evidence="13 14">
    <name type="scientific">Aerococcus agrisoli</name>
    <dbReference type="NCBI Taxonomy" id="2487350"/>
    <lineage>
        <taxon>Bacteria</taxon>
        <taxon>Bacillati</taxon>
        <taxon>Bacillota</taxon>
        <taxon>Bacilli</taxon>
        <taxon>Lactobacillales</taxon>
        <taxon>Aerococcaceae</taxon>
        <taxon>Aerococcus</taxon>
    </lineage>
</organism>
<evidence type="ECO:0000256" key="3">
    <source>
        <dbReference type="ARBA" id="ARBA00022517"/>
    </source>
</evidence>
<dbReference type="SUPFAM" id="SSF52540">
    <property type="entry name" value="P-loop containing nucleoside triphosphate hydrolases"/>
    <property type="match status" value="2"/>
</dbReference>
<keyword evidence="5 9" id="KW-0547">Nucleotide-binding</keyword>
<gene>
    <name evidence="9" type="primary">der</name>
    <name evidence="13" type="ORF">EF384_02485</name>
</gene>
<feature type="binding site" evidence="9">
    <location>
        <begin position="57"/>
        <end position="61"/>
    </location>
    <ligand>
        <name>GTP</name>
        <dbReference type="ChEBI" id="CHEBI:37565"/>
        <label>1</label>
    </ligand>
</feature>
<evidence type="ECO:0000256" key="9">
    <source>
        <dbReference type="HAMAP-Rule" id="MF_00195"/>
    </source>
</evidence>
<feature type="binding site" evidence="9">
    <location>
        <begin position="229"/>
        <end position="233"/>
    </location>
    <ligand>
        <name>GTP</name>
        <dbReference type="ChEBI" id="CHEBI:37565"/>
        <label>2</label>
    </ligand>
</feature>
<dbReference type="Pfam" id="PF01926">
    <property type="entry name" value="MMR_HSR1"/>
    <property type="match status" value="2"/>
</dbReference>
<feature type="binding site" evidence="9">
    <location>
        <begin position="10"/>
        <end position="17"/>
    </location>
    <ligand>
        <name>GTP</name>
        <dbReference type="ChEBI" id="CHEBI:37565"/>
        <label>1</label>
    </ligand>
</feature>
<keyword evidence="6 9" id="KW-0342">GTP-binding</keyword>
<dbReference type="InterPro" id="IPR031166">
    <property type="entry name" value="G_ENGA"/>
</dbReference>
<evidence type="ECO:0000256" key="6">
    <source>
        <dbReference type="ARBA" id="ARBA00023134"/>
    </source>
</evidence>
<dbReference type="FunFam" id="3.40.50.300:FF:000040">
    <property type="entry name" value="GTPase Der"/>
    <property type="match status" value="1"/>
</dbReference>
<dbReference type="PANTHER" id="PTHR43834:SF6">
    <property type="entry name" value="GTPASE DER"/>
    <property type="match status" value="1"/>
</dbReference>
<feature type="binding site" evidence="9">
    <location>
        <begin position="294"/>
        <end position="297"/>
    </location>
    <ligand>
        <name>GTP</name>
        <dbReference type="ChEBI" id="CHEBI:37565"/>
        <label>2</label>
    </ligand>
</feature>
<dbReference type="NCBIfam" id="TIGR03594">
    <property type="entry name" value="GTPase_EngA"/>
    <property type="match status" value="1"/>
</dbReference>
<dbReference type="PIRSF" id="PIRSF006485">
    <property type="entry name" value="GTP-binding_EngA"/>
    <property type="match status" value="1"/>
</dbReference>
<evidence type="ECO:0000313" key="14">
    <source>
        <dbReference type="Proteomes" id="UP000273977"/>
    </source>
</evidence>
<feature type="domain" description="EngA-type G" evidence="12">
    <location>
        <begin position="4"/>
        <end position="167"/>
    </location>
</feature>
<name>A0A3N4GL00_9LACT</name>
<dbReference type="CDD" id="cd01894">
    <property type="entry name" value="EngA1"/>
    <property type="match status" value="1"/>
</dbReference>